<dbReference type="Proteomes" id="UP000315522">
    <property type="component" value="Unassembled WGS sequence"/>
</dbReference>
<dbReference type="Pfam" id="PF00067">
    <property type="entry name" value="p450"/>
    <property type="match status" value="1"/>
</dbReference>
<sequence length="481" mass="54148">MLSLPILGLATCLLLLSLKLFQAITSPLSKIPGPRYTILTPIFLMLQEFTSKRRLYIHRLHQKYGPVVRLGPNEVSFTSLEALREIYTSGGSGYDRTEFYTLFMQFGVSQKKRYIAGQYANTNIMRPSVVGGVQERASAFVTKCAESGKESLDVYVYLHCYALDCATHHLFHPYGTHSIEREEDLEMMQELSYYPTVKSQSSLSPLIPPHLTRRKPALSGNFAQYYWPTLSELFSKPRPSPLANSYVLSTAQKADPAPQTLLYKLQNSKDYFEQMEIAAECMDHLAAGIDTTGDALCFLLYQLSLPSSAPIQERLFRELSQNQDTPLDELLYLDAVIKEGLRCFPVIPMSQPRYVPSGGRDIDGYFVPGGTIVSCQAWSVHRLNEDVYPNGAEFLPERWLEPQASLEMNKLFFAFGAGGRGCIGRHLAMAEMRCLLKGVYSRFKTSIAPDMKGRMTLSDQVVSSRPLDQTCKLIFEARNEA</sequence>
<dbReference type="PRINTS" id="PR00463">
    <property type="entry name" value="EP450I"/>
</dbReference>
<dbReference type="AlphaFoldDB" id="A0A559MIH8"/>
<feature type="signal peptide" evidence="6">
    <location>
        <begin position="1"/>
        <end position="23"/>
    </location>
</feature>
<keyword evidence="8" id="KW-1185">Reference proteome</keyword>
<evidence type="ECO:0000256" key="2">
    <source>
        <dbReference type="ARBA" id="ARBA00022723"/>
    </source>
</evidence>
<protein>
    <submittedName>
        <fullName evidence="7">Putative sterigmatocystin biosynthesis P450 monooxygenase</fullName>
    </submittedName>
</protein>
<gene>
    <name evidence="7" type="primary">stcB_2</name>
    <name evidence="7" type="ORF">LAWI1_G002434</name>
</gene>
<evidence type="ECO:0000256" key="4">
    <source>
        <dbReference type="PIRSR" id="PIRSR602401-1"/>
    </source>
</evidence>
<proteinExistence type="inferred from homology"/>
<dbReference type="GO" id="GO:0016705">
    <property type="term" value="F:oxidoreductase activity, acting on paired donors, with incorporation or reduction of molecular oxygen"/>
    <property type="evidence" value="ECO:0007669"/>
    <property type="project" value="InterPro"/>
</dbReference>
<evidence type="ECO:0000256" key="6">
    <source>
        <dbReference type="SAM" id="SignalP"/>
    </source>
</evidence>
<evidence type="ECO:0000313" key="8">
    <source>
        <dbReference type="Proteomes" id="UP000315522"/>
    </source>
</evidence>
<keyword evidence="4 5" id="KW-0349">Heme</keyword>
<dbReference type="Gene3D" id="1.10.630.10">
    <property type="entry name" value="Cytochrome P450"/>
    <property type="match status" value="1"/>
</dbReference>
<accession>A0A559MIH8</accession>
<reference evidence="7 8" key="1">
    <citation type="submission" date="2018-05" db="EMBL/GenBank/DDBJ databases">
        <title>Genome sequencing and assembly of the regulated plant pathogen Lachnellula willkommii and related sister species for the development of diagnostic species identification markers.</title>
        <authorList>
            <person name="Giroux E."/>
            <person name="Bilodeau G."/>
        </authorList>
    </citation>
    <scope>NUCLEOTIDE SEQUENCE [LARGE SCALE GENOMIC DNA]</scope>
    <source>
        <strain evidence="7 8">CBS 172.35</strain>
    </source>
</reference>
<dbReference type="GO" id="GO:0004497">
    <property type="term" value="F:monooxygenase activity"/>
    <property type="evidence" value="ECO:0007669"/>
    <property type="project" value="UniProtKB-KW"/>
</dbReference>
<keyword evidence="2 4" id="KW-0479">Metal-binding</keyword>
<name>A0A559MIH8_9HELO</name>
<organism evidence="7 8">
    <name type="scientific">Lachnellula willkommii</name>
    <dbReference type="NCBI Taxonomy" id="215461"/>
    <lineage>
        <taxon>Eukaryota</taxon>
        <taxon>Fungi</taxon>
        <taxon>Dikarya</taxon>
        <taxon>Ascomycota</taxon>
        <taxon>Pezizomycotina</taxon>
        <taxon>Leotiomycetes</taxon>
        <taxon>Helotiales</taxon>
        <taxon>Lachnaceae</taxon>
        <taxon>Lachnellula</taxon>
    </lineage>
</organism>
<comment type="similarity">
    <text evidence="5">Belongs to the cytochrome P450 family.</text>
</comment>
<dbReference type="PANTHER" id="PTHR24305:SF164">
    <property type="entry name" value="P450, PUTATIVE (EUROFUNG)-RELATED"/>
    <property type="match status" value="1"/>
</dbReference>
<dbReference type="InterPro" id="IPR036396">
    <property type="entry name" value="Cyt_P450_sf"/>
</dbReference>
<evidence type="ECO:0000256" key="5">
    <source>
        <dbReference type="RuleBase" id="RU000461"/>
    </source>
</evidence>
<dbReference type="PRINTS" id="PR00385">
    <property type="entry name" value="P450"/>
</dbReference>
<keyword evidence="6" id="KW-0732">Signal</keyword>
<evidence type="ECO:0000256" key="3">
    <source>
        <dbReference type="ARBA" id="ARBA00023004"/>
    </source>
</evidence>
<comment type="caution">
    <text evidence="7">The sequence shown here is derived from an EMBL/GenBank/DDBJ whole genome shotgun (WGS) entry which is preliminary data.</text>
</comment>
<dbReference type="EMBL" id="QGML01000254">
    <property type="protein sequence ID" value="TVY92756.1"/>
    <property type="molecule type" value="Genomic_DNA"/>
</dbReference>
<keyword evidence="5" id="KW-0560">Oxidoreductase</keyword>
<feature type="binding site" description="axial binding residue" evidence="4">
    <location>
        <position position="422"/>
    </location>
    <ligand>
        <name>heme</name>
        <dbReference type="ChEBI" id="CHEBI:30413"/>
    </ligand>
    <ligandPart>
        <name>Fe</name>
        <dbReference type="ChEBI" id="CHEBI:18248"/>
    </ligandPart>
</feature>
<dbReference type="InterPro" id="IPR002401">
    <property type="entry name" value="Cyt_P450_E_grp-I"/>
</dbReference>
<keyword evidence="5 7" id="KW-0503">Monooxygenase</keyword>
<dbReference type="InterPro" id="IPR017972">
    <property type="entry name" value="Cyt_P450_CS"/>
</dbReference>
<evidence type="ECO:0000256" key="1">
    <source>
        <dbReference type="ARBA" id="ARBA00001971"/>
    </source>
</evidence>
<comment type="cofactor">
    <cofactor evidence="1 4">
        <name>heme</name>
        <dbReference type="ChEBI" id="CHEBI:30413"/>
    </cofactor>
</comment>
<keyword evidence="3 4" id="KW-0408">Iron</keyword>
<evidence type="ECO:0000313" key="7">
    <source>
        <dbReference type="EMBL" id="TVY92756.1"/>
    </source>
</evidence>
<dbReference type="SUPFAM" id="SSF48264">
    <property type="entry name" value="Cytochrome P450"/>
    <property type="match status" value="1"/>
</dbReference>
<dbReference type="GO" id="GO:0020037">
    <property type="term" value="F:heme binding"/>
    <property type="evidence" value="ECO:0007669"/>
    <property type="project" value="InterPro"/>
</dbReference>
<dbReference type="PROSITE" id="PS00086">
    <property type="entry name" value="CYTOCHROME_P450"/>
    <property type="match status" value="1"/>
</dbReference>
<dbReference type="InterPro" id="IPR001128">
    <property type="entry name" value="Cyt_P450"/>
</dbReference>
<feature type="chain" id="PRO_5021913964" evidence="6">
    <location>
        <begin position="24"/>
        <end position="481"/>
    </location>
</feature>
<dbReference type="PANTHER" id="PTHR24305">
    <property type="entry name" value="CYTOCHROME P450"/>
    <property type="match status" value="1"/>
</dbReference>
<dbReference type="GO" id="GO:0005506">
    <property type="term" value="F:iron ion binding"/>
    <property type="evidence" value="ECO:0007669"/>
    <property type="project" value="InterPro"/>
</dbReference>
<dbReference type="InterPro" id="IPR050121">
    <property type="entry name" value="Cytochrome_P450_monoxygenase"/>
</dbReference>